<evidence type="ECO:0008006" key="3">
    <source>
        <dbReference type="Google" id="ProtNLM"/>
    </source>
</evidence>
<accession>A0A9W8NRF6</accession>
<dbReference type="InterPro" id="IPR011008">
    <property type="entry name" value="Dimeric_a/b-barrel"/>
</dbReference>
<dbReference type="EMBL" id="JANVFU010000019">
    <property type="protein sequence ID" value="KAJ3739348.1"/>
    <property type="molecule type" value="Genomic_DNA"/>
</dbReference>
<organism evidence="1 2">
    <name type="scientific">Lentinula detonsa</name>
    <dbReference type="NCBI Taxonomy" id="2804962"/>
    <lineage>
        <taxon>Eukaryota</taxon>
        <taxon>Fungi</taxon>
        <taxon>Dikarya</taxon>
        <taxon>Basidiomycota</taxon>
        <taxon>Agaricomycotina</taxon>
        <taxon>Agaricomycetes</taxon>
        <taxon>Agaricomycetidae</taxon>
        <taxon>Agaricales</taxon>
        <taxon>Marasmiineae</taxon>
        <taxon>Omphalotaceae</taxon>
        <taxon>Lentinula</taxon>
    </lineage>
</organism>
<reference evidence="1 2" key="1">
    <citation type="journal article" date="2023" name="Proc. Natl. Acad. Sci. U.S.A.">
        <title>A global phylogenomic analysis of the shiitake genus Lentinula.</title>
        <authorList>
            <person name="Sierra-Patev S."/>
            <person name="Min B."/>
            <person name="Naranjo-Ortiz M."/>
            <person name="Looney B."/>
            <person name="Konkel Z."/>
            <person name="Slot J.C."/>
            <person name="Sakamoto Y."/>
            <person name="Steenwyk J.L."/>
            <person name="Rokas A."/>
            <person name="Carro J."/>
            <person name="Camarero S."/>
            <person name="Ferreira P."/>
            <person name="Molpeceres G."/>
            <person name="Ruiz-Duenas F.J."/>
            <person name="Serrano A."/>
            <person name="Henrissat B."/>
            <person name="Drula E."/>
            <person name="Hughes K.W."/>
            <person name="Mata J.L."/>
            <person name="Ishikawa N.K."/>
            <person name="Vargas-Isla R."/>
            <person name="Ushijima S."/>
            <person name="Smith C.A."/>
            <person name="Donoghue J."/>
            <person name="Ahrendt S."/>
            <person name="Andreopoulos W."/>
            <person name="He G."/>
            <person name="LaButti K."/>
            <person name="Lipzen A."/>
            <person name="Ng V."/>
            <person name="Riley R."/>
            <person name="Sandor L."/>
            <person name="Barry K."/>
            <person name="Martinez A.T."/>
            <person name="Xiao Y."/>
            <person name="Gibbons J.G."/>
            <person name="Terashima K."/>
            <person name="Grigoriev I.V."/>
            <person name="Hibbett D."/>
        </authorList>
    </citation>
    <scope>NUCLEOTIDE SEQUENCE [LARGE SCALE GENOMIC DNA]</scope>
    <source>
        <strain evidence="1 2">TFB7810</strain>
    </source>
</reference>
<dbReference type="AlphaFoldDB" id="A0A9W8NRF6"/>
<sequence>MPVGFLIVYSEPGELVTLEEFQDWYNNEHVPLRMKHLQSFLAGARYFALDSQIPSWVALYDVDDTATFSHNSYVRLRANRSPREANLVKRLSILDRQTCELVMDSGASILTTSLASKNPSRGIITHGLGMHEEESREWLGKAVELLKNSQGWARTRLFKCIDNLKTGVSVPSGPEVQIVPVFFVVHEFTTSEMHRILPLLQTYFRSLLITPLSELRKWGLYRLILELRRGISRTLVAHANIGYDLCVIS</sequence>
<evidence type="ECO:0000313" key="2">
    <source>
        <dbReference type="Proteomes" id="UP001142393"/>
    </source>
</evidence>
<gene>
    <name evidence="1" type="ORF">DFH05DRAFT_548188</name>
</gene>
<protein>
    <recommendedName>
        <fullName evidence="3">EthD domain-containing protein</fullName>
    </recommendedName>
</protein>
<feature type="non-terminal residue" evidence="1">
    <location>
        <position position="1"/>
    </location>
</feature>
<evidence type="ECO:0000313" key="1">
    <source>
        <dbReference type="EMBL" id="KAJ3739348.1"/>
    </source>
</evidence>
<comment type="caution">
    <text evidence="1">The sequence shown here is derived from an EMBL/GenBank/DDBJ whole genome shotgun (WGS) entry which is preliminary data.</text>
</comment>
<dbReference type="Proteomes" id="UP001142393">
    <property type="component" value="Unassembled WGS sequence"/>
</dbReference>
<name>A0A9W8NRF6_9AGAR</name>
<proteinExistence type="predicted"/>
<dbReference type="SUPFAM" id="SSF54909">
    <property type="entry name" value="Dimeric alpha+beta barrel"/>
    <property type="match status" value="1"/>
</dbReference>
<keyword evidence="2" id="KW-1185">Reference proteome</keyword>